<evidence type="ECO:0000313" key="3">
    <source>
        <dbReference type="EMBL" id="CAD9290268.1"/>
    </source>
</evidence>
<feature type="domain" description="Acyclic terpene utilisation N-terminal" evidence="1">
    <location>
        <begin position="5"/>
        <end position="94"/>
    </location>
</feature>
<sequence length="254" mass="27292">MAGKQFASRRVEVIGGGALTGVSAAAEPLECVLRMAVASPDRRMLATFTREVAPAATGMVPGLASAGAGRPKIRPMLEHVTLFVDRTRVSARVRVDANESIVSMHCAHTEVPTPSTSPQLVPRYTGLAEPMVRVRLVDLCYGRSGDKGDSANVALIARHPTHLPFLAHIVTESLIRHWFAHLLAATSTVTRFVLPGIAALNFLMTEALGGGGLNSLRLDNQGKTYGQLLLAQSIAVPQSMVQEVQRDETRRSRL</sequence>
<dbReference type="Pfam" id="PF07287">
    <property type="entry name" value="AtuA"/>
    <property type="match status" value="1"/>
</dbReference>
<dbReference type="PANTHER" id="PTHR47708:SF2">
    <property type="entry name" value="SI:CH73-132F6.5"/>
    <property type="match status" value="1"/>
</dbReference>
<evidence type="ECO:0000259" key="1">
    <source>
        <dbReference type="Pfam" id="PF07287"/>
    </source>
</evidence>
<dbReference type="InterPro" id="IPR056362">
    <property type="entry name" value="AtuA-like_ferredoxin_dom"/>
</dbReference>
<gene>
    <name evidence="3" type="ORF">SSP0437_LOCUS2645</name>
</gene>
<evidence type="ECO:0000259" key="2">
    <source>
        <dbReference type="Pfam" id="PF23544"/>
    </source>
</evidence>
<reference evidence="3" key="1">
    <citation type="submission" date="2021-01" db="EMBL/GenBank/DDBJ databases">
        <authorList>
            <person name="Corre E."/>
            <person name="Pelletier E."/>
            <person name="Niang G."/>
            <person name="Scheremetjew M."/>
            <person name="Finn R."/>
            <person name="Kale V."/>
            <person name="Holt S."/>
            <person name="Cochrane G."/>
            <person name="Meng A."/>
            <person name="Brown T."/>
            <person name="Cohen L."/>
        </authorList>
    </citation>
    <scope>NUCLEOTIDE SEQUENCE</scope>
    <source>
        <strain evidence="3">ATCC 50979</strain>
    </source>
</reference>
<accession>A0A7S1YC50</accession>
<name>A0A7S1YC50_9EUKA</name>
<protein>
    <submittedName>
        <fullName evidence="3">Uncharacterized protein</fullName>
    </submittedName>
</protein>
<proteinExistence type="predicted"/>
<dbReference type="AlphaFoldDB" id="A0A7S1YC50"/>
<organism evidence="3">
    <name type="scientific">Sexangularia sp. CB-2014</name>
    <dbReference type="NCBI Taxonomy" id="1486929"/>
    <lineage>
        <taxon>Eukaryota</taxon>
        <taxon>Amoebozoa</taxon>
        <taxon>Tubulinea</taxon>
        <taxon>Elardia</taxon>
        <taxon>Arcellinida</taxon>
        <taxon>Arcellinida incertae sedis</taxon>
        <taxon>Sexangularia</taxon>
    </lineage>
</organism>
<feature type="domain" description="AtuA-like ferredoxin-fold" evidence="2">
    <location>
        <begin position="134"/>
        <end position="234"/>
    </location>
</feature>
<dbReference type="InterPro" id="IPR010839">
    <property type="entry name" value="AtuA_N"/>
</dbReference>
<dbReference type="EMBL" id="HBGL01003451">
    <property type="protein sequence ID" value="CAD9290268.1"/>
    <property type="molecule type" value="Transcribed_RNA"/>
</dbReference>
<dbReference type="Pfam" id="PF23544">
    <property type="entry name" value="AtuA_ferredoxin"/>
    <property type="match status" value="1"/>
</dbReference>
<dbReference type="PANTHER" id="PTHR47708">
    <property type="match status" value="1"/>
</dbReference>